<proteinExistence type="predicted"/>
<evidence type="ECO:0000313" key="5">
    <source>
        <dbReference type="EMBL" id="MDT0545950.1"/>
    </source>
</evidence>
<evidence type="ECO:0000256" key="3">
    <source>
        <dbReference type="PROSITE-ProRule" id="PRU00221"/>
    </source>
</evidence>
<dbReference type="Pfam" id="PF00400">
    <property type="entry name" value="WD40"/>
    <property type="match status" value="4"/>
</dbReference>
<keyword evidence="1 3" id="KW-0853">WD repeat</keyword>
<keyword evidence="6" id="KW-1185">Reference proteome</keyword>
<dbReference type="PROSITE" id="PS50082">
    <property type="entry name" value="WD_REPEATS_2"/>
    <property type="match status" value="2"/>
</dbReference>
<protein>
    <recommendedName>
        <fullName evidence="7">WD40 repeat</fullName>
    </recommendedName>
</protein>
<feature type="region of interest" description="Disordered" evidence="4">
    <location>
        <begin position="229"/>
        <end position="260"/>
    </location>
</feature>
<dbReference type="SUPFAM" id="SSF50998">
    <property type="entry name" value="Quinoprotein alcohol dehydrogenase-like"/>
    <property type="match status" value="1"/>
</dbReference>
<accession>A0ABU2XLJ0</accession>
<gene>
    <name evidence="5" type="ORF">RND15_25015</name>
</gene>
<organism evidence="5 6">
    <name type="scientific">Streptomyces lonegramiae</name>
    <dbReference type="NCBI Taxonomy" id="3075524"/>
    <lineage>
        <taxon>Bacteria</taxon>
        <taxon>Bacillati</taxon>
        <taxon>Actinomycetota</taxon>
        <taxon>Actinomycetes</taxon>
        <taxon>Kitasatosporales</taxon>
        <taxon>Streptomycetaceae</taxon>
        <taxon>Streptomyces</taxon>
    </lineage>
</organism>
<dbReference type="PROSITE" id="PS50294">
    <property type="entry name" value="WD_REPEATS_REGION"/>
    <property type="match status" value="2"/>
</dbReference>
<evidence type="ECO:0000256" key="2">
    <source>
        <dbReference type="ARBA" id="ARBA00022737"/>
    </source>
</evidence>
<dbReference type="PANTHER" id="PTHR19879">
    <property type="entry name" value="TRANSCRIPTION INITIATION FACTOR TFIID"/>
    <property type="match status" value="1"/>
</dbReference>
<dbReference type="InterPro" id="IPR001680">
    <property type="entry name" value="WD40_rpt"/>
</dbReference>
<feature type="repeat" description="WD" evidence="3">
    <location>
        <begin position="113"/>
        <end position="154"/>
    </location>
</feature>
<dbReference type="InterPro" id="IPR015943">
    <property type="entry name" value="WD40/YVTN_repeat-like_dom_sf"/>
</dbReference>
<sequence length="407" mass="42984">MAHDSSSLAGIGERVTVWEIGTGRVLADGDSSPIPAAVAAPDGSWLALISANDEAQVWDTATGTLRFAVPLTPGCRALLADVPADGSWLAITDDRDRTVRVWDTREGTLLAVLAGHTDAIHSRAVSPDGTWLVTAGRDGTVRVWDTATWRTRHVLPESGTALLSSPDGTWLAAGDGDSTRIRDAATGSMRTRVPAFGAFAGASDGSWFATLDRFEAVLRVWDIPARHDSSVAAEPPQPPKRVDRARHTAAADPGWSPTVADDGHTVHLRDPATGQVWASLSGHATAVDKCVPTPDGSHVVTICADGDLRLWDTATRTVRTLLTGQESTQLCAVDPDGAWLATDSRDGDDAVIRLWDSATGHLLHTGRFYGQISELVAGPNGAWLAWRGTHATQRCSAQPRTGGGSPS</sequence>
<feature type="repeat" description="WD" evidence="3">
    <location>
        <begin position="280"/>
        <end position="321"/>
    </location>
</feature>
<dbReference type="Gene3D" id="2.130.10.10">
    <property type="entry name" value="YVTN repeat-like/Quinoprotein amine dehydrogenase"/>
    <property type="match status" value="2"/>
</dbReference>
<dbReference type="SMART" id="SM00320">
    <property type="entry name" value="WD40"/>
    <property type="match status" value="6"/>
</dbReference>
<keyword evidence="2" id="KW-0677">Repeat</keyword>
<dbReference type="PRINTS" id="PR00320">
    <property type="entry name" value="GPROTEINBRPT"/>
</dbReference>
<evidence type="ECO:0000313" key="6">
    <source>
        <dbReference type="Proteomes" id="UP001180754"/>
    </source>
</evidence>
<dbReference type="RefSeq" id="WP_311726433.1">
    <property type="nucleotide sequence ID" value="NZ_JAVRFD010000012.1"/>
</dbReference>
<name>A0ABU2XLJ0_9ACTN</name>
<reference evidence="5" key="1">
    <citation type="submission" date="2024-05" db="EMBL/GenBank/DDBJ databases">
        <title>30 novel species of actinomycetes from the DSMZ collection.</title>
        <authorList>
            <person name="Nouioui I."/>
        </authorList>
    </citation>
    <scope>NUCLEOTIDE SEQUENCE</scope>
    <source>
        <strain evidence="5">DSM 41529</strain>
    </source>
</reference>
<dbReference type="InterPro" id="IPR011047">
    <property type="entry name" value="Quinoprotein_ADH-like_sf"/>
</dbReference>
<evidence type="ECO:0008006" key="7">
    <source>
        <dbReference type="Google" id="ProtNLM"/>
    </source>
</evidence>
<evidence type="ECO:0000256" key="1">
    <source>
        <dbReference type="ARBA" id="ARBA00022574"/>
    </source>
</evidence>
<dbReference type="Proteomes" id="UP001180754">
    <property type="component" value="Unassembled WGS sequence"/>
</dbReference>
<comment type="caution">
    <text evidence="5">The sequence shown here is derived from an EMBL/GenBank/DDBJ whole genome shotgun (WGS) entry which is preliminary data.</text>
</comment>
<evidence type="ECO:0000256" key="4">
    <source>
        <dbReference type="SAM" id="MobiDB-lite"/>
    </source>
</evidence>
<dbReference type="EMBL" id="JAVRFD010000012">
    <property type="protein sequence ID" value="MDT0545950.1"/>
    <property type="molecule type" value="Genomic_DNA"/>
</dbReference>
<dbReference type="PANTHER" id="PTHR19879:SF9">
    <property type="entry name" value="TRANSCRIPTION INITIATION FACTOR TFIID SUBUNIT 5"/>
    <property type="match status" value="1"/>
</dbReference>
<dbReference type="InterPro" id="IPR020472">
    <property type="entry name" value="WD40_PAC1"/>
</dbReference>